<protein>
    <recommendedName>
        <fullName evidence="3">SWIM-type domain-containing protein</fullName>
    </recommendedName>
</protein>
<sequence length="135" mass="16419">MNPSYQLISQHFTHYLIDKALCYLNRSHYNYRYQDLKTELWFNGLWTNLSGIISYRDYAEFLLLYTQAKSYQLPYKQVGHNIYIVQGKLEKYYTVTPYSCTCPLFQLRKKRSHELPQFFKYFPITCHHHQLIKSL</sequence>
<accession>A0A844GTZ6</accession>
<dbReference type="RefSeq" id="WP_133117748.1">
    <property type="nucleotide sequence ID" value="NZ_WMIA01000001.1"/>
</dbReference>
<dbReference type="Proteomes" id="UP000437131">
    <property type="component" value="Unassembled WGS sequence"/>
</dbReference>
<gene>
    <name evidence="1" type="ORF">GGC33_01165</name>
</gene>
<reference evidence="1 2" key="1">
    <citation type="submission" date="2019-11" db="EMBL/GenBank/DDBJ databases">
        <title>Isolation of a new High Light Tolerant Cyanobacteria.</title>
        <authorList>
            <person name="Dobson Z."/>
            <person name="Vaughn N."/>
            <person name="Vaughn M."/>
            <person name="Fromme P."/>
            <person name="Mazor Y."/>
        </authorList>
    </citation>
    <scope>NUCLEOTIDE SEQUENCE [LARGE SCALE GENOMIC DNA]</scope>
    <source>
        <strain evidence="1 2">0216</strain>
    </source>
</reference>
<evidence type="ECO:0000313" key="1">
    <source>
        <dbReference type="EMBL" id="MTF37546.1"/>
    </source>
</evidence>
<dbReference type="EMBL" id="WMIA01000001">
    <property type="protein sequence ID" value="MTF37546.1"/>
    <property type="molecule type" value="Genomic_DNA"/>
</dbReference>
<evidence type="ECO:0000313" key="2">
    <source>
        <dbReference type="Proteomes" id="UP000437131"/>
    </source>
</evidence>
<evidence type="ECO:0008006" key="3">
    <source>
        <dbReference type="Google" id="ProtNLM"/>
    </source>
</evidence>
<proteinExistence type="predicted"/>
<name>A0A844GTZ6_9CHRO</name>
<dbReference type="AlphaFoldDB" id="A0A844GTZ6"/>
<organism evidence="1 2">
    <name type="scientific">Cyanobacterium aponinum 0216</name>
    <dbReference type="NCBI Taxonomy" id="2676140"/>
    <lineage>
        <taxon>Bacteria</taxon>
        <taxon>Bacillati</taxon>
        <taxon>Cyanobacteriota</taxon>
        <taxon>Cyanophyceae</taxon>
        <taxon>Oscillatoriophycideae</taxon>
        <taxon>Chroococcales</taxon>
        <taxon>Geminocystaceae</taxon>
        <taxon>Cyanobacterium</taxon>
    </lineage>
</organism>
<comment type="caution">
    <text evidence="1">The sequence shown here is derived from an EMBL/GenBank/DDBJ whole genome shotgun (WGS) entry which is preliminary data.</text>
</comment>